<dbReference type="Proteomes" id="UP001162162">
    <property type="component" value="Unassembled WGS sequence"/>
</dbReference>
<keyword evidence="2" id="KW-1185">Reference proteome</keyword>
<organism evidence="1 2">
    <name type="scientific">Aromia moschata</name>
    <dbReference type="NCBI Taxonomy" id="1265417"/>
    <lineage>
        <taxon>Eukaryota</taxon>
        <taxon>Metazoa</taxon>
        <taxon>Ecdysozoa</taxon>
        <taxon>Arthropoda</taxon>
        <taxon>Hexapoda</taxon>
        <taxon>Insecta</taxon>
        <taxon>Pterygota</taxon>
        <taxon>Neoptera</taxon>
        <taxon>Endopterygota</taxon>
        <taxon>Coleoptera</taxon>
        <taxon>Polyphaga</taxon>
        <taxon>Cucujiformia</taxon>
        <taxon>Chrysomeloidea</taxon>
        <taxon>Cerambycidae</taxon>
        <taxon>Cerambycinae</taxon>
        <taxon>Callichromatini</taxon>
        <taxon>Aromia</taxon>
    </lineage>
</organism>
<protein>
    <submittedName>
        <fullName evidence="1">Uncharacterized protein</fullName>
    </submittedName>
</protein>
<proteinExistence type="predicted"/>
<accession>A0AAV8YNM2</accession>
<gene>
    <name evidence="1" type="ORF">NQ318_006498</name>
</gene>
<evidence type="ECO:0000313" key="1">
    <source>
        <dbReference type="EMBL" id="KAJ8952882.1"/>
    </source>
</evidence>
<reference evidence="1" key="1">
    <citation type="journal article" date="2023" name="Insect Mol. Biol.">
        <title>Genome sequencing provides insights into the evolution of gene families encoding plant cell wall-degrading enzymes in longhorned beetles.</title>
        <authorList>
            <person name="Shin N.R."/>
            <person name="Okamura Y."/>
            <person name="Kirsch R."/>
            <person name="Pauchet Y."/>
        </authorList>
    </citation>
    <scope>NUCLEOTIDE SEQUENCE</scope>
    <source>
        <strain evidence="1">AMC_N1</strain>
    </source>
</reference>
<dbReference type="EMBL" id="JAPWTK010000063">
    <property type="protein sequence ID" value="KAJ8952882.1"/>
    <property type="molecule type" value="Genomic_DNA"/>
</dbReference>
<evidence type="ECO:0000313" key="2">
    <source>
        <dbReference type="Proteomes" id="UP001162162"/>
    </source>
</evidence>
<dbReference type="AlphaFoldDB" id="A0AAV8YNM2"/>
<sequence>MLFRMSAQMFIVDSFCSGVKSFGTTFKLAHVERFMQNLVNTFFVDSCYFSKPSDA</sequence>
<name>A0AAV8YNM2_9CUCU</name>
<comment type="caution">
    <text evidence="1">The sequence shown here is derived from an EMBL/GenBank/DDBJ whole genome shotgun (WGS) entry which is preliminary data.</text>
</comment>